<reference evidence="5 6" key="1">
    <citation type="submission" date="2018-06" db="EMBL/GenBank/DDBJ databases">
        <title>Natronomonas sp. F16-60 a new haloarchaeon isolated from a solar saltern of Isla Cristina, Huelva, Spain.</title>
        <authorList>
            <person name="Duran-Viseras A."/>
            <person name="Sanchez-Porro C."/>
            <person name="Ventosa A."/>
        </authorList>
    </citation>
    <scope>NUCLEOTIDE SEQUENCE [LARGE SCALE GENOMIC DNA]</scope>
    <source>
        <strain evidence="5 6">F16-60</strain>
    </source>
</reference>
<proteinExistence type="predicted"/>
<dbReference type="RefSeq" id="WP_144263355.1">
    <property type="nucleotide sequence ID" value="NZ_QMDX01000018.1"/>
</dbReference>
<name>A0A554MV76_9EURY</name>
<keyword evidence="6" id="KW-1185">Reference proteome</keyword>
<dbReference type="PANTHER" id="PTHR43464:SF19">
    <property type="entry name" value="UBIQUINONE BIOSYNTHESIS O-METHYLTRANSFERASE, MITOCHONDRIAL"/>
    <property type="match status" value="1"/>
</dbReference>
<accession>A0A554MV76</accession>
<evidence type="ECO:0000256" key="2">
    <source>
        <dbReference type="ARBA" id="ARBA00022679"/>
    </source>
</evidence>
<keyword evidence="3" id="KW-0949">S-adenosyl-L-methionine</keyword>
<dbReference type="Pfam" id="PF13649">
    <property type="entry name" value="Methyltransf_25"/>
    <property type="match status" value="1"/>
</dbReference>
<dbReference type="Gene3D" id="2.20.130.10">
    <property type="entry name" value="CAC2371-like domains"/>
    <property type="match status" value="1"/>
</dbReference>
<dbReference type="GO" id="GO:0008168">
    <property type="term" value="F:methyltransferase activity"/>
    <property type="evidence" value="ECO:0007669"/>
    <property type="project" value="UniProtKB-KW"/>
</dbReference>
<keyword evidence="1" id="KW-0489">Methyltransferase</keyword>
<dbReference type="SUPFAM" id="SSF53335">
    <property type="entry name" value="S-adenosyl-L-methionine-dependent methyltransferases"/>
    <property type="match status" value="1"/>
</dbReference>
<dbReference type="PANTHER" id="PTHR43464">
    <property type="entry name" value="METHYLTRANSFERASE"/>
    <property type="match status" value="1"/>
</dbReference>
<dbReference type="GO" id="GO:0032259">
    <property type="term" value="P:methylation"/>
    <property type="evidence" value="ECO:0007669"/>
    <property type="project" value="UniProtKB-KW"/>
</dbReference>
<comment type="caution">
    <text evidence="5">The sequence shown here is derived from an EMBL/GenBank/DDBJ whole genome shotgun (WGS) entry which is preliminary data.</text>
</comment>
<sequence>MTDGSPAAAFARLADVDDGEADIYTTLAPLYRIMYTARGRIDGQLATVREHAPADAGTVLELGCGTGDLLGALGERYEFAVGADPSPAMCRLAARHGPVCRADARGVAPRRVDLVVVVGAVLGHLRPDDETRAALDHIRETLRPGGRVVGTVHDRRALDGPRERSLSRTVDGYELTQTDEQRPTGGGEFDWRVAFTMTAPSGERRRASTTTTLRAFEPAALEQWFTEAGLSVVETHPRTYVDGDGEDGRAFVIVAERC</sequence>
<dbReference type="InterPro" id="IPR041698">
    <property type="entry name" value="Methyltransf_25"/>
</dbReference>
<dbReference type="Proteomes" id="UP000319894">
    <property type="component" value="Unassembled WGS sequence"/>
</dbReference>
<evidence type="ECO:0000313" key="6">
    <source>
        <dbReference type="Proteomes" id="UP000319894"/>
    </source>
</evidence>
<dbReference type="Gene3D" id="3.40.50.150">
    <property type="entry name" value="Vaccinia Virus protein VP39"/>
    <property type="match status" value="1"/>
</dbReference>
<evidence type="ECO:0000259" key="4">
    <source>
        <dbReference type="Pfam" id="PF13649"/>
    </source>
</evidence>
<dbReference type="InterPro" id="IPR029063">
    <property type="entry name" value="SAM-dependent_MTases_sf"/>
</dbReference>
<evidence type="ECO:0000256" key="1">
    <source>
        <dbReference type="ARBA" id="ARBA00022603"/>
    </source>
</evidence>
<dbReference type="InParanoid" id="A0A554MV76"/>
<gene>
    <name evidence="5" type="ORF">DP107_17170</name>
</gene>
<organism evidence="5 6">
    <name type="scientific">Haloglomus irregulare</name>
    <dbReference type="NCBI Taxonomy" id="2234134"/>
    <lineage>
        <taxon>Archaea</taxon>
        <taxon>Methanobacteriati</taxon>
        <taxon>Methanobacteriota</taxon>
        <taxon>Stenosarchaea group</taxon>
        <taxon>Halobacteria</taxon>
        <taxon>Halobacteriales</taxon>
        <taxon>Natronomonadaceae</taxon>
        <taxon>Haloglomus</taxon>
    </lineage>
</organism>
<evidence type="ECO:0000256" key="3">
    <source>
        <dbReference type="ARBA" id="ARBA00022691"/>
    </source>
</evidence>
<protein>
    <recommendedName>
        <fullName evidence="4">Methyltransferase domain-containing protein</fullName>
    </recommendedName>
</protein>
<dbReference type="AlphaFoldDB" id="A0A554MV76"/>
<evidence type="ECO:0000313" key="5">
    <source>
        <dbReference type="EMBL" id="TSD09001.1"/>
    </source>
</evidence>
<keyword evidence="2" id="KW-0808">Transferase</keyword>
<feature type="domain" description="Methyltransferase" evidence="4">
    <location>
        <begin position="59"/>
        <end position="146"/>
    </location>
</feature>
<dbReference type="EMBL" id="QMDX01000018">
    <property type="protein sequence ID" value="TSD09001.1"/>
    <property type="molecule type" value="Genomic_DNA"/>
</dbReference>
<dbReference type="OrthoDB" id="11691at2157"/>